<evidence type="ECO:0000313" key="2">
    <source>
        <dbReference type="Proteomes" id="UP000249661"/>
    </source>
</evidence>
<keyword evidence="2" id="KW-1185">Reference proteome</keyword>
<protein>
    <submittedName>
        <fullName evidence="1">Uncharacterized protein</fullName>
    </submittedName>
</protein>
<name>A0ACD1GWC9_9EURO</name>
<dbReference type="Proteomes" id="UP000249661">
    <property type="component" value="Unassembled WGS sequence"/>
</dbReference>
<proteinExistence type="predicted"/>
<dbReference type="EMBL" id="KZ824993">
    <property type="protein sequence ID" value="RAH65645.1"/>
    <property type="molecule type" value="Genomic_DNA"/>
</dbReference>
<gene>
    <name evidence="1" type="ORF">BO66DRAFT_207177</name>
</gene>
<sequence>MEYTRPMVFRRRPVLFFAFIISTAAFLSTVFHGQVEQVGTNSKVYDDYSSRGR</sequence>
<organism evidence="1 2">
    <name type="scientific">Aspergillus aculeatinus CBS 121060</name>
    <dbReference type="NCBI Taxonomy" id="1448322"/>
    <lineage>
        <taxon>Eukaryota</taxon>
        <taxon>Fungi</taxon>
        <taxon>Dikarya</taxon>
        <taxon>Ascomycota</taxon>
        <taxon>Pezizomycotina</taxon>
        <taxon>Eurotiomycetes</taxon>
        <taxon>Eurotiomycetidae</taxon>
        <taxon>Eurotiales</taxon>
        <taxon>Aspergillaceae</taxon>
        <taxon>Aspergillus</taxon>
        <taxon>Aspergillus subgen. Circumdati</taxon>
    </lineage>
</organism>
<evidence type="ECO:0000313" key="1">
    <source>
        <dbReference type="EMBL" id="RAH65645.1"/>
    </source>
</evidence>
<accession>A0ACD1GWC9</accession>
<reference evidence="1" key="1">
    <citation type="submission" date="2018-02" db="EMBL/GenBank/DDBJ databases">
        <title>The genomes of Aspergillus section Nigri reveals drivers in fungal speciation.</title>
        <authorList>
            <consortium name="DOE Joint Genome Institute"/>
            <person name="Vesth T.C."/>
            <person name="Nybo J."/>
            <person name="Theobald S."/>
            <person name="Brandl J."/>
            <person name="Frisvad J.C."/>
            <person name="Nielsen K.F."/>
            <person name="Lyhne E.K."/>
            <person name="Kogle M.E."/>
            <person name="Kuo A."/>
            <person name="Riley R."/>
            <person name="Clum A."/>
            <person name="Nolan M."/>
            <person name="Lipzen A."/>
            <person name="Salamov A."/>
            <person name="Henrissat B."/>
            <person name="Wiebenga A."/>
            <person name="De vries R.P."/>
            <person name="Grigoriev I.V."/>
            <person name="Mortensen U.H."/>
            <person name="Andersen M.R."/>
            <person name="Baker S.E."/>
        </authorList>
    </citation>
    <scope>NUCLEOTIDE SEQUENCE</scope>
    <source>
        <strain evidence="1">CBS 121060</strain>
    </source>
</reference>